<keyword evidence="2" id="KW-1185">Reference proteome</keyword>
<sequence>MDARSAAQHAATKGTNLIWQCRLCDESKGNQRYFCSFDAVTTHLGLDHSANPGHP</sequence>
<dbReference type="EMBL" id="KN837364">
    <property type="protein sequence ID" value="KIJ26585.1"/>
    <property type="molecule type" value="Genomic_DNA"/>
</dbReference>
<name>A0A0C9UMS1_SPHS4</name>
<organism evidence="1 2">
    <name type="scientific">Sphaerobolus stellatus (strain SS14)</name>
    <dbReference type="NCBI Taxonomy" id="990650"/>
    <lineage>
        <taxon>Eukaryota</taxon>
        <taxon>Fungi</taxon>
        <taxon>Dikarya</taxon>
        <taxon>Basidiomycota</taxon>
        <taxon>Agaricomycotina</taxon>
        <taxon>Agaricomycetes</taxon>
        <taxon>Phallomycetidae</taxon>
        <taxon>Geastrales</taxon>
        <taxon>Sphaerobolaceae</taxon>
        <taxon>Sphaerobolus</taxon>
    </lineage>
</organism>
<evidence type="ECO:0000313" key="1">
    <source>
        <dbReference type="EMBL" id="KIJ26585.1"/>
    </source>
</evidence>
<reference evidence="1 2" key="1">
    <citation type="submission" date="2014-06" db="EMBL/GenBank/DDBJ databases">
        <title>Evolutionary Origins and Diversification of the Mycorrhizal Mutualists.</title>
        <authorList>
            <consortium name="DOE Joint Genome Institute"/>
            <consortium name="Mycorrhizal Genomics Consortium"/>
            <person name="Kohler A."/>
            <person name="Kuo A."/>
            <person name="Nagy L.G."/>
            <person name="Floudas D."/>
            <person name="Copeland A."/>
            <person name="Barry K.W."/>
            <person name="Cichocki N."/>
            <person name="Veneault-Fourrey C."/>
            <person name="LaButti K."/>
            <person name="Lindquist E.A."/>
            <person name="Lipzen A."/>
            <person name="Lundell T."/>
            <person name="Morin E."/>
            <person name="Murat C."/>
            <person name="Riley R."/>
            <person name="Ohm R."/>
            <person name="Sun H."/>
            <person name="Tunlid A."/>
            <person name="Henrissat B."/>
            <person name="Grigoriev I.V."/>
            <person name="Hibbett D.S."/>
            <person name="Martin F."/>
        </authorList>
    </citation>
    <scope>NUCLEOTIDE SEQUENCE [LARGE SCALE GENOMIC DNA]</scope>
    <source>
        <strain evidence="1 2">SS14</strain>
    </source>
</reference>
<evidence type="ECO:0000313" key="2">
    <source>
        <dbReference type="Proteomes" id="UP000054279"/>
    </source>
</evidence>
<gene>
    <name evidence="1" type="ORF">M422DRAFT_272354</name>
</gene>
<dbReference type="Proteomes" id="UP000054279">
    <property type="component" value="Unassembled WGS sequence"/>
</dbReference>
<accession>A0A0C9UMS1</accession>
<protein>
    <submittedName>
        <fullName evidence="1">Uncharacterized protein</fullName>
    </submittedName>
</protein>
<proteinExistence type="predicted"/>
<dbReference type="AlphaFoldDB" id="A0A0C9UMS1"/>
<dbReference type="HOGENOM" id="CLU_3033906_0_0_1"/>